<evidence type="ECO:0000313" key="1">
    <source>
        <dbReference type="EMBL" id="KOO31910.1"/>
    </source>
</evidence>
<dbReference type="EMBL" id="JWZX01001612">
    <property type="protein sequence ID" value="KOO33053.1"/>
    <property type="molecule type" value="Genomic_DNA"/>
</dbReference>
<protein>
    <submittedName>
        <fullName evidence="1">Uncharacterized protein</fullName>
    </submittedName>
</protein>
<sequence>MPERSDRSKVIMSWFACFFDEHEPYDFTEDDAARIGLFVASAALPIADVVDLIDHLRGQEDEAEGADWIGTRGCLCTVATLRAWARAASFPTQWPAQARTSMFVALSRWSATNAAADVAFEGRVAKLAINWAMELLAPHVLVLEETGVTDGPVLDATRLLQIVSA</sequence>
<gene>
    <name evidence="1" type="ORF">Ctob_007272</name>
    <name evidence="2" type="ORF">Ctob_008896</name>
</gene>
<evidence type="ECO:0000313" key="2">
    <source>
        <dbReference type="EMBL" id="KOO33053.1"/>
    </source>
</evidence>
<dbReference type="AlphaFoldDB" id="A0A0M0JZB2"/>
<reference evidence="3" key="2">
    <citation type="journal article" date="2015" name="PLoS Genet.">
        <title>Genome Sequence and Transcriptome Analyses of Chrysochromulina tobin: Metabolic Tools for Enhanced Algal Fitness in the Prominent Order Prymnesiales (Haptophyceae).</title>
        <authorList>
            <person name="Hovde B.T."/>
            <person name="Deodato C.R."/>
            <person name="Hunsperger H.M."/>
            <person name="Ryken S.A."/>
            <person name="Yost W."/>
            <person name="Jha R.K."/>
            <person name="Patterson J."/>
            <person name="Monnat R.J. Jr."/>
            <person name="Barlow S.B."/>
            <person name="Starkenburg S.R."/>
            <person name="Cattolico R.A."/>
        </authorList>
    </citation>
    <scope>NUCLEOTIDE SEQUENCE</scope>
    <source>
        <strain evidence="3">CCMP291</strain>
    </source>
</reference>
<reference evidence="1" key="1">
    <citation type="submission" date="2014-12" db="EMBL/GenBank/DDBJ databases">
        <title>Draft genome of the oleaginous, mixotrophic haptophyte, Chrysochromulina tobin.</title>
        <authorList>
            <person name="Hovde B.T."/>
            <person name="Starkenburg S.R."/>
            <person name="Cattolico R.A."/>
        </authorList>
    </citation>
    <scope>NUCLEOTIDE SEQUENCE</scope>
    <source>
        <strain evidence="1">CCMP291</strain>
    </source>
</reference>
<dbReference type="EMBL" id="JWZX01001900">
    <property type="protein sequence ID" value="KOO31910.1"/>
    <property type="molecule type" value="Genomic_DNA"/>
</dbReference>
<proteinExistence type="predicted"/>
<dbReference type="Proteomes" id="UP000037460">
    <property type="component" value="Unassembled WGS sequence"/>
</dbReference>
<evidence type="ECO:0000313" key="3">
    <source>
        <dbReference type="Proteomes" id="UP000037460"/>
    </source>
</evidence>
<keyword evidence="3" id="KW-1185">Reference proteome</keyword>
<comment type="caution">
    <text evidence="1">The sequence shown here is derived from an EMBL/GenBank/DDBJ whole genome shotgun (WGS) entry which is preliminary data.</text>
</comment>
<accession>A0A0M0JZB2</accession>
<name>A0A0M0JZB2_9EUKA</name>
<organism evidence="1 3">
    <name type="scientific">Chrysochromulina tobinii</name>
    <dbReference type="NCBI Taxonomy" id="1460289"/>
    <lineage>
        <taxon>Eukaryota</taxon>
        <taxon>Haptista</taxon>
        <taxon>Haptophyta</taxon>
        <taxon>Prymnesiophyceae</taxon>
        <taxon>Prymnesiales</taxon>
        <taxon>Chrysochromulinaceae</taxon>
        <taxon>Chrysochromulina</taxon>
    </lineage>
</organism>